<name>A0A6M5Z599_9BACT</name>
<evidence type="ECO:0000313" key="3">
    <source>
        <dbReference type="Proteomes" id="UP000503447"/>
    </source>
</evidence>
<dbReference type="RefSeq" id="WP_171475418.1">
    <property type="nucleotide sequence ID" value="NZ_CP053452.2"/>
</dbReference>
<sequence length="455" mass="48690">MRRLVLTVSAFVLVAVVVVAAQPPLPPPAPGTLPLVPPKPAGPVPPAPPLAQPEFGAPPPARPVVPPAPADVPLSRFLQLADFPATTQDSVNAALRGATWMSRMHQPHGRFYYGYNPTLRQTMAGDHDLKQARTALAMAQSARFSGDKTQAAIASQTILVLLASTKAAAGDPNCRVPVQLSIACNRVAFAALVAMAIYEAPNATDTDTDDAERLCEFIRRQLRPDGSVHYTDGPTDVPTQIDPAGVNEYPGLALHALAVSNRARPAEWKKEAVKKGVMHYAELFRTKPHAMLAATVVPAATELYLQTKLNEMAVAAFEMSDWLCALQIPVTDPRVPQWVGGFRTVANGHSTDTPAGAAETGLFVQCLACAYQLNRFTPDLNRGRKYKSAVTASAQFLCALQFTEANTAHFENTFRASRLIGGFYLSPTDGNLRTDATACAVTGLLGYLSSGAEHY</sequence>
<dbReference type="EMBL" id="CP053452">
    <property type="protein sequence ID" value="QJX00722.1"/>
    <property type="molecule type" value="Genomic_DNA"/>
</dbReference>
<organism evidence="2 3">
    <name type="scientific">Frigoriglobus tundricola</name>
    <dbReference type="NCBI Taxonomy" id="2774151"/>
    <lineage>
        <taxon>Bacteria</taxon>
        <taxon>Pseudomonadati</taxon>
        <taxon>Planctomycetota</taxon>
        <taxon>Planctomycetia</taxon>
        <taxon>Gemmatales</taxon>
        <taxon>Gemmataceae</taxon>
        <taxon>Frigoriglobus</taxon>
    </lineage>
</organism>
<evidence type="ECO:0000256" key="1">
    <source>
        <dbReference type="SAM" id="SignalP"/>
    </source>
</evidence>
<keyword evidence="1" id="KW-0732">Signal</keyword>
<keyword evidence="3" id="KW-1185">Reference proteome</keyword>
<reference evidence="3" key="1">
    <citation type="submission" date="2020-05" db="EMBL/GenBank/DDBJ databases">
        <title>Frigoriglobus tundricola gen. nov., sp. nov., a psychrotolerant cellulolytic planctomycete of the family Gemmataceae with two divergent copies of 16S rRNA gene.</title>
        <authorList>
            <person name="Kulichevskaya I.S."/>
            <person name="Ivanova A.A."/>
            <person name="Naumoff D.G."/>
            <person name="Beletsky A.V."/>
            <person name="Rijpstra W.I.C."/>
            <person name="Sinninghe Damste J.S."/>
            <person name="Mardanov A.V."/>
            <person name="Ravin N.V."/>
            <person name="Dedysh S.N."/>
        </authorList>
    </citation>
    <scope>NUCLEOTIDE SEQUENCE [LARGE SCALE GENOMIC DNA]</scope>
    <source>
        <strain evidence="3">PL17</strain>
    </source>
</reference>
<proteinExistence type="predicted"/>
<dbReference type="InterPro" id="IPR008930">
    <property type="entry name" value="Terpenoid_cyclase/PrenylTrfase"/>
</dbReference>
<dbReference type="Proteomes" id="UP000503447">
    <property type="component" value="Chromosome"/>
</dbReference>
<gene>
    <name evidence="2" type="ORF">FTUN_8354</name>
</gene>
<dbReference type="SUPFAM" id="SSF48239">
    <property type="entry name" value="Terpenoid cyclases/Protein prenyltransferases"/>
    <property type="match status" value="1"/>
</dbReference>
<dbReference type="KEGG" id="ftj:FTUN_8354"/>
<feature type="chain" id="PRO_5026952919" evidence="1">
    <location>
        <begin position="21"/>
        <end position="455"/>
    </location>
</feature>
<dbReference type="AlphaFoldDB" id="A0A6M5Z599"/>
<feature type="signal peptide" evidence="1">
    <location>
        <begin position="1"/>
        <end position="20"/>
    </location>
</feature>
<accession>A0A6M5Z599</accession>
<protein>
    <submittedName>
        <fullName evidence="2">Uncharacterized protein</fullName>
    </submittedName>
</protein>
<evidence type="ECO:0000313" key="2">
    <source>
        <dbReference type="EMBL" id="QJX00722.1"/>
    </source>
</evidence>